<organism evidence="1 2">
    <name type="scientific">Dovyalis caffra</name>
    <dbReference type="NCBI Taxonomy" id="77055"/>
    <lineage>
        <taxon>Eukaryota</taxon>
        <taxon>Viridiplantae</taxon>
        <taxon>Streptophyta</taxon>
        <taxon>Embryophyta</taxon>
        <taxon>Tracheophyta</taxon>
        <taxon>Spermatophyta</taxon>
        <taxon>Magnoliopsida</taxon>
        <taxon>eudicotyledons</taxon>
        <taxon>Gunneridae</taxon>
        <taxon>Pentapetalae</taxon>
        <taxon>rosids</taxon>
        <taxon>fabids</taxon>
        <taxon>Malpighiales</taxon>
        <taxon>Salicaceae</taxon>
        <taxon>Flacourtieae</taxon>
        <taxon>Dovyalis</taxon>
    </lineage>
</organism>
<dbReference type="Proteomes" id="UP001314170">
    <property type="component" value="Unassembled WGS sequence"/>
</dbReference>
<comment type="caution">
    <text evidence="1">The sequence shown here is derived from an EMBL/GenBank/DDBJ whole genome shotgun (WGS) entry which is preliminary data.</text>
</comment>
<sequence>MIKLIYLHYRSTPNRKYFLLLNSPVIAGQMQNYLQAIETVLKSTKQPIFSQWAIVNYNPTLTEVKCLEVEISRALANAERPAFFESLESLVSQLRKERTYCKGHGYTKTATSMPDLLALARGVVVQVSVRSQKQKTTNDNAE</sequence>
<accession>A0AAV1QU92</accession>
<name>A0AAV1QU92_9ROSI</name>
<protein>
    <submittedName>
        <fullName evidence="1">Uncharacterized protein</fullName>
    </submittedName>
</protein>
<dbReference type="AlphaFoldDB" id="A0AAV1QU92"/>
<reference evidence="1 2" key="1">
    <citation type="submission" date="2024-01" db="EMBL/GenBank/DDBJ databases">
        <authorList>
            <person name="Waweru B."/>
        </authorList>
    </citation>
    <scope>NUCLEOTIDE SEQUENCE [LARGE SCALE GENOMIC DNA]</scope>
</reference>
<evidence type="ECO:0000313" key="1">
    <source>
        <dbReference type="EMBL" id="CAK7325286.1"/>
    </source>
</evidence>
<proteinExistence type="predicted"/>
<dbReference type="EMBL" id="CAWUPB010000850">
    <property type="protein sequence ID" value="CAK7325286.1"/>
    <property type="molecule type" value="Genomic_DNA"/>
</dbReference>
<keyword evidence="2" id="KW-1185">Reference proteome</keyword>
<gene>
    <name evidence="1" type="ORF">DCAF_LOCUS2959</name>
</gene>
<evidence type="ECO:0000313" key="2">
    <source>
        <dbReference type="Proteomes" id="UP001314170"/>
    </source>
</evidence>